<protein>
    <submittedName>
        <fullName evidence="1">Uncharacterized protein</fullName>
    </submittedName>
</protein>
<proteinExistence type="predicted"/>
<comment type="caution">
    <text evidence="1">The sequence shown here is derived from an EMBL/GenBank/DDBJ whole genome shotgun (WGS) entry which is preliminary data.</text>
</comment>
<accession>A0AAW1WF46</accession>
<dbReference type="EMBL" id="JBEDUW010000006">
    <property type="protein sequence ID" value="KAK9922258.1"/>
    <property type="molecule type" value="Genomic_DNA"/>
</dbReference>
<sequence length="126" mass="14608">MAFRRWCSGDVVELVRWRWSLAWVQRCREQRSGTGWEELAVLTEAVDGGRGCREKRRSWRLLLLSGFKLSLTLSRTYQLSSPNLFVTVLVSLVLPHTKTHCEGVVCVKLVDFIHCPELYLVKVFKL</sequence>
<evidence type="ECO:0000313" key="1">
    <source>
        <dbReference type="EMBL" id="KAK9922258.1"/>
    </source>
</evidence>
<organism evidence="1 2">
    <name type="scientific">Rubus argutus</name>
    <name type="common">Southern blackberry</name>
    <dbReference type="NCBI Taxonomy" id="59490"/>
    <lineage>
        <taxon>Eukaryota</taxon>
        <taxon>Viridiplantae</taxon>
        <taxon>Streptophyta</taxon>
        <taxon>Embryophyta</taxon>
        <taxon>Tracheophyta</taxon>
        <taxon>Spermatophyta</taxon>
        <taxon>Magnoliopsida</taxon>
        <taxon>eudicotyledons</taxon>
        <taxon>Gunneridae</taxon>
        <taxon>Pentapetalae</taxon>
        <taxon>rosids</taxon>
        <taxon>fabids</taxon>
        <taxon>Rosales</taxon>
        <taxon>Rosaceae</taxon>
        <taxon>Rosoideae</taxon>
        <taxon>Rosoideae incertae sedis</taxon>
        <taxon>Rubus</taxon>
    </lineage>
</organism>
<name>A0AAW1WF46_RUBAR</name>
<reference evidence="1 2" key="1">
    <citation type="journal article" date="2023" name="G3 (Bethesda)">
        <title>A chromosome-length genome assembly and annotation of blackberry (Rubus argutus, cv. 'Hillquist').</title>
        <authorList>
            <person name="Bruna T."/>
            <person name="Aryal R."/>
            <person name="Dudchenko O."/>
            <person name="Sargent D.J."/>
            <person name="Mead D."/>
            <person name="Buti M."/>
            <person name="Cavallini A."/>
            <person name="Hytonen T."/>
            <person name="Andres J."/>
            <person name="Pham M."/>
            <person name="Weisz D."/>
            <person name="Mascagni F."/>
            <person name="Usai G."/>
            <person name="Natali L."/>
            <person name="Bassil N."/>
            <person name="Fernandez G.E."/>
            <person name="Lomsadze A."/>
            <person name="Armour M."/>
            <person name="Olukolu B."/>
            <person name="Poorten T."/>
            <person name="Britton C."/>
            <person name="Davik J."/>
            <person name="Ashrafi H."/>
            <person name="Aiden E.L."/>
            <person name="Borodovsky M."/>
            <person name="Worthington M."/>
        </authorList>
    </citation>
    <scope>NUCLEOTIDE SEQUENCE [LARGE SCALE GENOMIC DNA]</scope>
    <source>
        <strain evidence="1">PI 553951</strain>
    </source>
</reference>
<gene>
    <name evidence="1" type="ORF">M0R45_030731</name>
</gene>
<dbReference type="Proteomes" id="UP001457282">
    <property type="component" value="Unassembled WGS sequence"/>
</dbReference>
<evidence type="ECO:0000313" key="2">
    <source>
        <dbReference type="Proteomes" id="UP001457282"/>
    </source>
</evidence>
<dbReference type="AlphaFoldDB" id="A0AAW1WF46"/>
<keyword evidence="2" id="KW-1185">Reference proteome</keyword>